<dbReference type="SUPFAM" id="SSF53187">
    <property type="entry name" value="Zn-dependent exopeptidases"/>
    <property type="match status" value="1"/>
</dbReference>
<reference evidence="7 8" key="1">
    <citation type="submission" date="2016-09" db="EMBL/GenBank/DDBJ databases">
        <title>Extensive genetic diversity and differential bi-allelic expression allows diatom success in the polar Southern Ocean.</title>
        <authorList>
            <consortium name="DOE Joint Genome Institute"/>
            <person name="Mock T."/>
            <person name="Otillar R.P."/>
            <person name="Strauss J."/>
            <person name="Dupont C."/>
            <person name="Frickenhaus S."/>
            <person name="Maumus F."/>
            <person name="Mcmullan M."/>
            <person name="Sanges R."/>
            <person name="Schmutz J."/>
            <person name="Toseland A."/>
            <person name="Valas R."/>
            <person name="Veluchamy A."/>
            <person name="Ward B.J."/>
            <person name="Allen A."/>
            <person name="Barry K."/>
            <person name="Falciatore A."/>
            <person name="Ferrante M."/>
            <person name="Fortunato A.E."/>
            <person name="Gloeckner G."/>
            <person name="Gruber A."/>
            <person name="Hipkin R."/>
            <person name="Janech M."/>
            <person name="Kroth P."/>
            <person name="Leese F."/>
            <person name="Lindquist E."/>
            <person name="Lyon B.R."/>
            <person name="Martin J."/>
            <person name="Mayer C."/>
            <person name="Parker M."/>
            <person name="Quesneville H."/>
            <person name="Raymond J."/>
            <person name="Uhlig C."/>
            <person name="Valentin K.U."/>
            <person name="Worden A.Z."/>
            <person name="Armbrust E.V."/>
            <person name="Bowler C."/>
            <person name="Green B."/>
            <person name="Moulton V."/>
            <person name="Van Oosterhout C."/>
            <person name="Grigoriev I."/>
        </authorList>
    </citation>
    <scope>NUCLEOTIDE SEQUENCE [LARGE SCALE GENOMIC DNA]</scope>
    <source>
        <strain evidence="7 8">CCMP1102</strain>
    </source>
</reference>
<evidence type="ECO:0000256" key="2">
    <source>
        <dbReference type="ARBA" id="ARBA00022723"/>
    </source>
</evidence>
<dbReference type="GO" id="GO:0016788">
    <property type="term" value="F:hydrolase activity, acting on ester bonds"/>
    <property type="evidence" value="ECO:0007669"/>
    <property type="project" value="InterPro"/>
</dbReference>
<gene>
    <name evidence="7" type="ORF">FRACYDRAFT_269769</name>
</gene>
<evidence type="ECO:0000313" key="7">
    <source>
        <dbReference type="EMBL" id="OEU13320.1"/>
    </source>
</evidence>
<dbReference type="Gene3D" id="2.20.25.160">
    <property type="match status" value="1"/>
</dbReference>
<sequence>MAAATAAYTDPAFLSVEQKRAKELDQLLGPKFGNEDQPPATDFIVDLHTTTSNMHTALIVGQGDPLTTQAAAYVMHKCQEKNFKVCIMMHTHKTGEVRPNLSSIAPHAFTIEVGPVPQGVLRHDKVEEMQETLNSALEFLQRNQQEPEKLLNELKIFYPSGKIPCYRSAPAIREGEMSAKLVWPSDPDNENFPQWLVHKDVQDQDFQEIKKGDPLFVNLDGDVIPYDGSHGSPVLLMFINEGGYYYASSGTGISVALKDEFDLITGNLIPKELPTLQCSSTTPLE</sequence>
<keyword evidence="4" id="KW-0862">Zinc</keyword>
<dbReference type="AlphaFoldDB" id="A0A1E7F593"/>
<evidence type="ECO:0008006" key="9">
    <source>
        <dbReference type="Google" id="ProtNLM"/>
    </source>
</evidence>
<name>A0A1E7F593_9STRA</name>
<dbReference type="PANTHER" id="PTHR15162">
    <property type="entry name" value="ASPARTOACYLASE"/>
    <property type="match status" value="1"/>
</dbReference>
<dbReference type="Pfam" id="PF24827">
    <property type="entry name" value="AstE_AspA_cat"/>
    <property type="match status" value="1"/>
</dbReference>
<keyword evidence="3" id="KW-0378">Hydrolase</keyword>
<evidence type="ECO:0000313" key="8">
    <source>
        <dbReference type="Proteomes" id="UP000095751"/>
    </source>
</evidence>
<dbReference type="InParanoid" id="A0A1E7F593"/>
<feature type="domain" description="AstE/AspA barrel-sandwich hybrid" evidence="5">
    <location>
        <begin position="183"/>
        <end position="246"/>
    </location>
</feature>
<evidence type="ECO:0000259" key="5">
    <source>
        <dbReference type="Pfam" id="PF04952"/>
    </source>
</evidence>
<evidence type="ECO:0000256" key="4">
    <source>
        <dbReference type="ARBA" id="ARBA00022833"/>
    </source>
</evidence>
<organism evidence="7 8">
    <name type="scientific">Fragilariopsis cylindrus CCMP1102</name>
    <dbReference type="NCBI Taxonomy" id="635003"/>
    <lineage>
        <taxon>Eukaryota</taxon>
        <taxon>Sar</taxon>
        <taxon>Stramenopiles</taxon>
        <taxon>Ochrophyta</taxon>
        <taxon>Bacillariophyta</taxon>
        <taxon>Bacillariophyceae</taxon>
        <taxon>Bacillariophycidae</taxon>
        <taxon>Bacillariales</taxon>
        <taxon>Bacillariaceae</taxon>
        <taxon>Fragilariopsis</taxon>
    </lineage>
</organism>
<feature type="domain" description="Succinylglutamate desuccinylase/Aspartoacylase catalytic" evidence="6">
    <location>
        <begin position="17"/>
        <end position="139"/>
    </location>
</feature>
<evidence type="ECO:0000259" key="6">
    <source>
        <dbReference type="Pfam" id="PF24827"/>
    </source>
</evidence>
<dbReference type="InterPro" id="IPR007036">
    <property type="entry name" value="Aste_AspA_hybrid_dom"/>
</dbReference>
<accession>A0A1E7F593</accession>
<dbReference type="EMBL" id="KV784361">
    <property type="protein sequence ID" value="OEU13320.1"/>
    <property type="molecule type" value="Genomic_DNA"/>
</dbReference>
<evidence type="ECO:0000256" key="3">
    <source>
        <dbReference type="ARBA" id="ARBA00022801"/>
    </source>
</evidence>
<proteinExistence type="predicted"/>
<dbReference type="GO" id="GO:0046872">
    <property type="term" value="F:metal ion binding"/>
    <property type="evidence" value="ECO:0007669"/>
    <property type="project" value="UniProtKB-KW"/>
</dbReference>
<keyword evidence="8" id="KW-1185">Reference proteome</keyword>
<dbReference type="PANTHER" id="PTHR15162:SF7">
    <property type="entry name" value="SUCCINYLGLUTAMATE DESUCCINYLASE"/>
    <property type="match status" value="1"/>
</dbReference>
<dbReference type="Pfam" id="PF04952">
    <property type="entry name" value="AstE_AspA_hybrid"/>
    <property type="match status" value="1"/>
</dbReference>
<dbReference type="InterPro" id="IPR055438">
    <property type="entry name" value="AstE_AspA_cat"/>
</dbReference>
<dbReference type="Gene3D" id="3.40.630.10">
    <property type="entry name" value="Zn peptidases"/>
    <property type="match status" value="1"/>
</dbReference>
<keyword evidence="2" id="KW-0479">Metal-binding</keyword>
<dbReference type="Proteomes" id="UP000095751">
    <property type="component" value="Unassembled WGS sequence"/>
</dbReference>
<comment type="cofactor">
    <cofactor evidence="1">
        <name>Zn(2+)</name>
        <dbReference type="ChEBI" id="CHEBI:29105"/>
    </cofactor>
</comment>
<dbReference type="GO" id="GO:0005829">
    <property type="term" value="C:cytosol"/>
    <property type="evidence" value="ECO:0007669"/>
    <property type="project" value="TreeGrafter"/>
</dbReference>
<dbReference type="KEGG" id="fcy:FRACYDRAFT_269769"/>
<dbReference type="OrthoDB" id="8300214at2759"/>
<protein>
    <recommendedName>
        <fullName evidence="9">Aspartoacylase</fullName>
    </recommendedName>
</protein>
<evidence type="ECO:0000256" key="1">
    <source>
        <dbReference type="ARBA" id="ARBA00001947"/>
    </source>
</evidence>
<dbReference type="InterPro" id="IPR050178">
    <property type="entry name" value="AspA/AstE_fam"/>
</dbReference>